<dbReference type="PaxDb" id="8022-A0A060Z6G4"/>
<feature type="region of interest" description="Disordered" evidence="1">
    <location>
        <begin position="154"/>
        <end position="177"/>
    </location>
</feature>
<reference evidence="2" key="1">
    <citation type="journal article" date="2014" name="Nat. Commun.">
        <title>The rainbow trout genome provides novel insights into evolution after whole-genome duplication in vertebrates.</title>
        <authorList>
            <person name="Berthelot C."/>
            <person name="Brunet F."/>
            <person name="Chalopin D."/>
            <person name="Juanchich A."/>
            <person name="Bernard M."/>
            <person name="Noel B."/>
            <person name="Bento P."/>
            <person name="Da Silva C."/>
            <person name="Labadie K."/>
            <person name="Alberti A."/>
            <person name="Aury J.M."/>
            <person name="Louis A."/>
            <person name="Dehais P."/>
            <person name="Bardou P."/>
            <person name="Montfort J."/>
            <person name="Klopp C."/>
            <person name="Cabau C."/>
            <person name="Gaspin C."/>
            <person name="Thorgaard G.H."/>
            <person name="Boussaha M."/>
            <person name="Quillet E."/>
            <person name="Guyomard R."/>
            <person name="Galiana D."/>
            <person name="Bobe J."/>
            <person name="Volff J.N."/>
            <person name="Genet C."/>
            <person name="Wincker P."/>
            <person name="Jaillon O."/>
            <person name="Roest Crollius H."/>
            <person name="Guiguen Y."/>
        </authorList>
    </citation>
    <scope>NUCLEOTIDE SEQUENCE [LARGE SCALE GENOMIC DNA]</scope>
</reference>
<feature type="compositionally biased region" description="Gly residues" evidence="1">
    <location>
        <begin position="158"/>
        <end position="168"/>
    </location>
</feature>
<feature type="non-terminal residue" evidence="2">
    <location>
        <position position="1"/>
    </location>
</feature>
<feature type="compositionally biased region" description="Polar residues" evidence="1">
    <location>
        <begin position="21"/>
        <end position="31"/>
    </location>
</feature>
<organism evidence="2 3">
    <name type="scientific">Oncorhynchus mykiss</name>
    <name type="common">Rainbow trout</name>
    <name type="synonym">Salmo gairdneri</name>
    <dbReference type="NCBI Taxonomy" id="8022"/>
    <lineage>
        <taxon>Eukaryota</taxon>
        <taxon>Metazoa</taxon>
        <taxon>Chordata</taxon>
        <taxon>Craniata</taxon>
        <taxon>Vertebrata</taxon>
        <taxon>Euteleostomi</taxon>
        <taxon>Actinopterygii</taxon>
        <taxon>Neopterygii</taxon>
        <taxon>Teleostei</taxon>
        <taxon>Protacanthopterygii</taxon>
        <taxon>Salmoniformes</taxon>
        <taxon>Salmonidae</taxon>
        <taxon>Salmoninae</taxon>
        <taxon>Oncorhynchus</taxon>
    </lineage>
</organism>
<evidence type="ECO:0000313" key="2">
    <source>
        <dbReference type="EMBL" id="CDQ99472.1"/>
    </source>
</evidence>
<protein>
    <submittedName>
        <fullName evidence="2">Uncharacterized protein</fullName>
    </submittedName>
</protein>
<evidence type="ECO:0000256" key="1">
    <source>
        <dbReference type="SAM" id="MobiDB-lite"/>
    </source>
</evidence>
<feature type="region of interest" description="Disordered" evidence="1">
    <location>
        <begin position="1"/>
        <end position="56"/>
    </location>
</feature>
<gene>
    <name evidence="2" type="ORF">GSONMT00026990001</name>
</gene>
<accession>A0A060Z6G4</accession>
<reference evidence="2" key="2">
    <citation type="submission" date="2014-03" db="EMBL/GenBank/DDBJ databases">
        <authorList>
            <person name="Genoscope - CEA"/>
        </authorList>
    </citation>
    <scope>NUCLEOTIDE SEQUENCE</scope>
</reference>
<dbReference type="EMBL" id="FR946915">
    <property type="protein sequence ID" value="CDQ99472.1"/>
    <property type="molecule type" value="Genomic_DNA"/>
</dbReference>
<name>A0A060Z6G4_ONCMY</name>
<dbReference type="Proteomes" id="UP000193380">
    <property type="component" value="Unassembled WGS sequence"/>
</dbReference>
<evidence type="ECO:0000313" key="3">
    <source>
        <dbReference type="Proteomes" id="UP000193380"/>
    </source>
</evidence>
<dbReference type="STRING" id="8022.A0A060Z6G4"/>
<sequence>KRKQEEKVLAPFVPVSKSKPEASSRSTNQDQPLDLSMGGTRNRSSSHAPRGEESKKIHVFGEDKAGMELPKADTSLQHARPTPLFMDPIYSRVEKRKMNDPFEALKDKYMRPAPGFLFHPQVGPVLFYLSVTVASQGQPDQGPSLLLRPRQGEAIWGWSGGGPRGSGSDGDQRQCSV</sequence>
<proteinExistence type="predicted"/>
<dbReference type="AlphaFoldDB" id="A0A060Z6G4"/>